<feature type="transmembrane region" description="Helical" evidence="5">
    <location>
        <begin position="105"/>
        <end position="128"/>
    </location>
</feature>
<protein>
    <submittedName>
        <fullName evidence="6">Manganese efflux pump MntP family protein</fullName>
    </submittedName>
</protein>
<evidence type="ECO:0000256" key="1">
    <source>
        <dbReference type="ARBA" id="ARBA00022475"/>
    </source>
</evidence>
<dbReference type="InterPro" id="IPR003810">
    <property type="entry name" value="Mntp/YtaF"/>
</dbReference>
<accession>A0ABW3VD77</accession>
<name>A0ABW3VD77_9PSEU</name>
<feature type="transmembrane region" description="Helical" evidence="5">
    <location>
        <begin position="134"/>
        <end position="154"/>
    </location>
</feature>
<proteinExistence type="predicted"/>
<feature type="transmembrane region" description="Helical" evidence="5">
    <location>
        <begin position="36"/>
        <end position="55"/>
    </location>
</feature>
<comment type="caution">
    <text evidence="6">The sequence shown here is derived from an EMBL/GenBank/DDBJ whole genome shotgun (WGS) entry which is preliminary data.</text>
</comment>
<dbReference type="RefSeq" id="WP_013672943.1">
    <property type="nucleotide sequence ID" value="NZ_BAABKS010000093.1"/>
</dbReference>
<sequence>MTEINADSAISIAVLAFFLSLDNFRSAIAIGTVPFGIRRAVQIALVFGLWDFVAPLVGGELGHLVGDAIGDVSEYVGPVVLGVYGLYLLIGALRKPEPEEVDHPWVTLLGMPLALSVDNLLAGTGLGLLGVAPVVPALVFGLATVVMSLAGLFIGRLVARAIPIRADLLSGISLVTAAVVLPLVFSS</sequence>
<keyword evidence="3 5" id="KW-1133">Transmembrane helix</keyword>
<evidence type="ECO:0000256" key="4">
    <source>
        <dbReference type="ARBA" id="ARBA00023136"/>
    </source>
</evidence>
<reference evidence="7" key="1">
    <citation type="journal article" date="2019" name="Int. J. Syst. Evol. Microbiol.">
        <title>The Global Catalogue of Microorganisms (GCM) 10K type strain sequencing project: providing services to taxonomists for standard genome sequencing and annotation.</title>
        <authorList>
            <consortium name="The Broad Institute Genomics Platform"/>
            <consortium name="The Broad Institute Genome Sequencing Center for Infectious Disease"/>
            <person name="Wu L."/>
            <person name="Ma J."/>
        </authorList>
    </citation>
    <scope>NUCLEOTIDE SEQUENCE [LARGE SCALE GENOMIC DNA]</scope>
    <source>
        <strain evidence="7">CCUG 49018</strain>
    </source>
</reference>
<feature type="transmembrane region" description="Helical" evidence="5">
    <location>
        <begin position="166"/>
        <end position="185"/>
    </location>
</feature>
<keyword evidence="7" id="KW-1185">Reference proteome</keyword>
<dbReference type="Proteomes" id="UP001597182">
    <property type="component" value="Unassembled WGS sequence"/>
</dbReference>
<evidence type="ECO:0000256" key="2">
    <source>
        <dbReference type="ARBA" id="ARBA00022692"/>
    </source>
</evidence>
<keyword evidence="4 5" id="KW-0472">Membrane</keyword>
<dbReference type="PANTHER" id="PTHR35529">
    <property type="entry name" value="MANGANESE EFFLUX PUMP MNTP-RELATED"/>
    <property type="match status" value="1"/>
</dbReference>
<dbReference type="Pfam" id="PF02659">
    <property type="entry name" value="Mntp"/>
    <property type="match status" value="1"/>
</dbReference>
<feature type="transmembrane region" description="Helical" evidence="5">
    <location>
        <begin position="75"/>
        <end position="93"/>
    </location>
</feature>
<evidence type="ECO:0000313" key="7">
    <source>
        <dbReference type="Proteomes" id="UP001597182"/>
    </source>
</evidence>
<evidence type="ECO:0000313" key="6">
    <source>
        <dbReference type="EMBL" id="MFD1233027.1"/>
    </source>
</evidence>
<evidence type="ECO:0000256" key="5">
    <source>
        <dbReference type="SAM" id="Phobius"/>
    </source>
</evidence>
<evidence type="ECO:0000256" key="3">
    <source>
        <dbReference type="ARBA" id="ARBA00022989"/>
    </source>
</evidence>
<dbReference type="PANTHER" id="PTHR35529:SF1">
    <property type="entry name" value="MANGANESE EFFLUX PUMP MNTP-RELATED"/>
    <property type="match status" value="1"/>
</dbReference>
<keyword evidence="1" id="KW-1003">Cell membrane</keyword>
<gene>
    <name evidence="6" type="ORF">ACFQ34_06990</name>
</gene>
<organism evidence="6 7">
    <name type="scientific">Pseudonocardia benzenivorans</name>
    <dbReference type="NCBI Taxonomy" id="228005"/>
    <lineage>
        <taxon>Bacteria</taxon>
        <taxon>Bacillati</taxon>
        <taxon>Actinomycetota</taxon>
        <taxon>Actinomycetes</taxon>
        <taxon>Pseudonocardiales</taxon>
        <taxon>Pseudonocardiaceae</taxon>
        <taxon>Pseudonocardia</taxon>
    </lineage>
</organism>
<keyword evidence="2 5" id="KW-0812">Transmembrane</keyword>
<dbReference type="EMBL" id="JBHTMB010000049">
    <property type="protein sequence ID" value="MFD1233027.1"/>
    <property type="molecule type" value="Genomic_DNA"/>
</dbReference>